<organism evidence="3 4">
    <name type="scientific">Capsella rubella</name>
    <dbReference type="NCBI Taxonomy" id="81985"/>
    <lineage>
        <taxon>Eukaryota</taxon>
        <taxon>Viridiplantae</taxon>
        <taxon>Streptophyta</taxon>
        <taxon>Embryophyta</taxon>
        <taxon>Tracheophyta</taxon>
        <taxon>Spermatophyta</taxon>
        <taxon>Magnoliopsida</taxon>
        <taxon>eudicotyledons</taxon>
        <taxon>Gunneridae</taxon>
        <taxon>Pentapetalae</taxon>
        <taxon>rosids</taxon>
        <taxon>malvids</taxon>
        <taxon>Brassicales</taxon>
        <taxon>Brassicaceae</taxon>
        <taxon>Camelineae</taxon>
        <taxon>Capsella</taxon>
    </lineage>
</organism>
<reference evidence="4" key="1">
    <citation type="journal article" date="2013" name="Nat. Genet.">
        <title>The Capsella rubella genome and the genomic consequences of rapid mating system evolution.</title>
        <authorList>
            <person name="Slotte T."/>
            <person name="Hazzouri K.M."/>
            <person name="Agren J.A."/>
            <person name="Koenig D."/>
            <person name="Maumus F."/>
            <person name="Guo Y.L."/>
            <person name="Steige K."/>
            <person name="Platts A.E."/>
            <person name="Escobar J.S."/>
            <person name="Newman L.K."/>
            <person name="Wang W."/>
            <person name="Mandakova T."/>
            <person name="Vello E."/>
            <person name="Smith L.M."/>
            <person name="Henz S.R."/>
            <person name="Steffen J."/>
            <person name="Takuno S."/>
            <person name="Brandvain Y."/>
            <person name="Coop G."/>
            <person name="Andolfatto P."/>
            <person name="Hu T.T."/>
            <person name="Blanchette M."/>
            <person name="Clark R.M."/>
            <person name="Quesneville H."/>
            <person name="Nordborg M."/>
            <person name="Gaut B.S."/>
            <person name="Lysak M.A."/>
            <person name="Jenkins J."/>
            <person name="Grimwood J."/>
            <person name="Chapman J."/>
            <person name="Prochnik S."/>
            <person name="Shu S."/>
            <person name="Rokhsar D."/>
            <person name="Schmutz J."/>
            <person name="Weigel D."/>
            <person name="Wright S.I."/>
        </authorList>
    </citation>
    <scope>NUCLEOTIDE SEQUENCE [LARGE SCALE GENOMIC DNA]</scope>
    <source>
        <strain evidence="4">cv. Monte Gargano</strain>
    </source>
</reference>
<name>R0EST9_9BRAS</name>
<feature type="non-terminal residue" evidence="3">
    <location>
        <position position="145"/>
    </location>
</feature>
<keyword evidence="4" id="KW-1185">Reference proteome</keyword>
<dbReference type="InterPro" id="IPR050481">
    <property type="entry name" value="UDP-glycosyltransf_plant"/>
</dbReference>
<dbReference type="SUPFAM" id="SSF53756">
    <property type="entry name" value="UDP-Glycosyltransferase/glycogen phosphorylase"/>
    <property type="match status" value="1"/>
</dbReference>
<dbReference type="GO" id="GO:0035251">
    <property type="term" value="F:UDP-glucosyltransferase activity"/>
    <property type="evidence" value="ECO:0007669"/>
    <property type="project" value="InterPro"/>
</dbReference>
<evidence type="ECO:0000256" key="1">
    <source>
        <dbReference type="ARBA" id="ARBA00009995"/>
    </source>
</evidence>
<keyword evidence="2" id="KW-0808">Transferase</keyword>
<dbReference type="PANTHER" id="PTHR48048">
    <property type="entry name" value="GLYCOSYLTRANSFERASE"/>
    <property type="match status" value="1"/>
</dbReference>
<sequence length="145" mass="16040">MKIELVFIPSPGVGHIRATTALAKLLVDSDDRLSVTLIVIPSHFSNDASSSVYTKSEDRLHYCLLPTVDQDPNLSHVAYIESKKPYVRAAVSELVKDVSTRSDTRLAGVVVDMFCTSMLDVADEFTLPTYIVYTSNVSYLGLQFH</sequence>
<gene>
    <name evidence="3" type="ORF">CARUB_v100165191mg</name>
</gene>
<dbReference type="PANTHER" id="PTHR48048:SF45">
    <property type="entry name" value="GLYCOSYLTRANSFERASE"/>
    <property type="match status" value="1"/>
</dbReference>
<dbReference type="Gene3D" id="3.40.50.2000">
    <property type="entry name" value="Glycogen Phosphorylase B"/>
    <property type="match status" value="1"/>
</dbReference>
<dbReference type="EMBL" id="KB870895">
    <property type="protein sequence ID" value="EOA12092.1"/>
    <property type="molecule type" value="Genomic_DNA"/>
</dbReference>
<proteinExistence type="inferred from homology"/>
<protein>
    <submittedName>
        <fullName evidence="3">Uncharacterized protein</fullName>
    </submittedName>
</protein>
<accession>R0EST9</accession>
<evidence type="ECO:0000313" key="3">
    <source>
        <dbReference type="EMBL" id="EOA12092.1"/>
    </source>
</evidence>
<dbReference type="eggNOG" id="KOG1192">
    <property type="taxonomic scope" value="Eukaryota"/>
</dbReference>
<dbReference type="Proteomes" id="UP000029121">
    <property type="component" value="Unassembled WGS sequence"/>
</dbReference>
<dbReference type="AlphaFoldDB" id="R0EST9"/>
<evidence type="ECO:0000313" key="4">
    <source>
        <dbReference type="Proteomes" id="UP000029121"/>
    </source>
</evidence>
<comment type="similarity">
    <text evidence="1">Belongs to the UDP-glycosyltransferase family.</text>
</comment>
<evidence type="ECO:0000256" key="2">
    <source>
        <dbReference type="ARBA" id="ARBA00022676"/>
    </source>
</evidence>
<dbReference type="STRING" id="81985.R0EST9"/>
<keyword evidence="2" id="KW-0328">Glycosyltransferase</keyword>